<dbReference type="SUPFAM" id="SSF54001">
    <property type="entry name" value="Cysteine proteinases"/>
    <property type="match status" value="1"/>
</dbReference>
<evidence type="ECO:0000313" key="2">
    <source>
        <dbReference type="Proteomes" id="UP001642540"/>
    </source>
</evidence>
<protein>
    <recommendedName>
        <fullName evidence="3">Phlebovirus glycoprotein G2 fusion domain-containing protein</fullName>
    </recommendedName>
</protein>
<reference evidence="1 2" key="1">
    <citation type="submission" date="2024-08" db="EMBL/GenBank/DDBJ databases">
        <authorList>
            <person name="Cucini C."/>
            <person name="Frati F."/>
        </authorList>
    </citation>
    <scope>NUCLEOTIDE SEQUENCE [LARGE SCALE GENOMIC DNA]</scope>
</reference>
<dbReference type="InterPro" id="IPR038765">
    <property type="entry name" value="Papain-like_cys_pep_sf"/>
</dbReference>
<dbReference type="EMBL" id="CAXLJM020000076">
    <property type="protein sequence ID" value="CAL8129373.1"/>
    <property type="molecule type" value="Genomic_DNA"/>
</dbReference>
<keyword evidence="2" id="KW-1185">Reference proteome</keyword>
<accession>A0ABP1RK36</accession>
<sequence length="290" mass="32660">MSRKFDLQFEKDASEFLLALMTTEAITTSLAKTAKITLNKTLTCSCGNLSITEDNEFCICIPPTTSVADGIRFALKDEIIDYHCDCGSTQINCRRDVTTSPNSLFVMASLFDNFRQKKGNFGTLENEFCFDSNGPHFENFVNNIKFQAVGTGNRAKSQAQQKIGHDNISKTELAVPAYSLTEFRRTNENAHLHPFHTHAIKMNTCADLTCGAAQFENMSRCVLTECRIEIRTLANLHLCNIIGISNSFRCLHRRIYTTTYMNPVDEDNDEIMFIEECPKQSKNKVDGEVS</sequence>
<evidence type="ECO:0008006" key="3">
    <source>
        <dbReference type="Google" id="ProtNLM"/>
    </source>
</evidence>
<proteinExistence type="predicted"/>
<evidence type="ECO:0000313" key="1">
    <source>
        <dbReference type="EMBL" id="CAL8129373.1"/>
    </source>
</evidence>
<comment type="caution">
    <text evidence="1">The sequence shown here is derived from an EMBL/GenBank/DDBJ whole genome shotgun (WGS) entry which is preliminary data.</text>
</comment>
<organism evidence="1 2">
    <name type="scientific">Orchesella dallaii</name>
    <dbReference type="NCBI Taxonomy" id="48710"/>
    <lineage>
        <taxon>Eukaryota</taxon>
        <taxon>Metazoa</taxon>
        <taxon>Ecdysozoa</taxon>
        <taxon>Arthropoda</taxon>
        <taxon>Hexapoda</taxon>
        <taxon>Collembola</taxon>
        <taxon>Entomobryomorpha</taxon>
        <taxon>Entomobryoidea</taxon>
        <taxon>Orchesellidae</taxon>
        <taxon>Orchesellinae</taxon>
        <taxon>Orchesella</taxon>
    </lineage>
</organism>
<gene>
    <name evidence="1" type="ORF">ODALV1_LOCUS23129</name>
</gene>
<name>A0ABP1RK36_9HEXA</name>
<dbReference type="Proteomes" id="UP001642540">
    <property type="component" value="Unassembled WGS sequence"/>
</dbReference>